<dbReference type="Pfam" id="PF07510">
    <property type="entry name" value="GmrSD_C"/>
    <property type="match status" value="1"/>
</dbReference>
<gene>
    <name evidence="3" type="ORF">ACFFLM_08770</name>
</gene>
<accession>A0ABV6AZJ4</accession>
<dbReference type="Proteomes" id="UP001589733">
    <property type="component" value="Unassembled WGS sequence"/>
</dbReference>
<evidence type="ECO:0000259" key="2">
    <source>
        <dbReference type="Pfam" id="PF07510"/>
    </source>
</evidence>
<protein>
    <submittedName>
        <fullName evidence="3">DUF262 domain-containing protein</fullName>
    </submittedName>
</protein>
<dbReference type="InterPro" id="IPR011089">
    <property type="entry name" value="GmrSD_C"/>
</dbReference>
<dbReference type="Pfam" id="PF03235">
    <property type="entry name" value="GmrSD_N"/>
    <property type="match status" value="1"/>
</dbReference>
<name>A0ABV6AZJ4_9DEIO</name>
<dbReference type="InterPro" id="IPR004919">
    <property type="entry name" value="GmrSD_N"/>
</dbReference>
<proteinExistence type="predicted"/>
<dbReference type="PANTHER" id="PTHR35149">
    <property type="entry name" value="SLL5132 PROTEIN"/>
    <property type="match status" value="1"/>
</dbReference>
<comment type="caution">
    <text evidence="3">The sequence shown here is derived from an EMBL/GenBank/DDBJ whole genome shotgun (WGS) entry which is preliminary data.</text>
</comment>
<keyword evidence="4" id="KW-1185">Reference proteome</keyword>
<evidence type="ECO:0000313" key="3">
    <source>
        <dbReference type="EMBL" id="MFB9992051.1"/>
    </source>
</evidence>
<evidence type="ECO:0000259" key="1">
    <source>
        <dbReference type="Pfam" id="PF03235"/>
    </source>
</evidence>
<organism evidence="3 4">
    <name type="scientific">Deinococcus oregonensis</name>
    <dbReference type="NCBI Taxonomy" id="1805970"/>
    <lineage>
        <taxon>Bacteria</taxon>
        <taxon>Thermotogati</taxon>
        <taxon>Deinococcota</taxon>
        <taxon>Deinococci</taxon>
        <taxon>Deinococcales</taxon>
        <taxon>Deinococcaceae</taxon>
        <taxon>Deinococcus</taxon>
    </lineage>
</organism>
<dbReference type="EMBL" id="JBHLYR010000028">
    <property type="protein sequence ID" value="MFB9992051.1"/>
    <property type="molecule type" value="Genomic_DNA"/>
</dbReference>
<dbReference type="PANTHER" id="PTHR35149:SF1">
    <property type="entry name" value="DUF5655 DOMAIN-CONTAINING PROTEIN"/>
    <property type="match status" value="1"/>
</dbReference>
<feature type="domain" description="GmrSD restriction endonucleases N-terminal" evidence="1">
    <location>
        <begin position="10"/>
        <end position="255"/>
    </location>
</feature>
<evidence type="ECO:0000313" key="4">
    <source>
        <dbReference type="Proteomes" id="UP001589733"/>
    </source>
</evidence>
<reference evidence="3 4" key="1">
    <citation type="submission" date="2024-09" db="EMBL/GenBank/DDBJ databases">
        <authorList>
            <person name="Sun Q."/>
            <person name="Mori K."/>
        </authorList>
    </citation>
    <scope>NUCLEOTIDE SEQUENCE [LARGE SCALE GENOMIC DNA]</scope>
    <source>
        <strain evidence="3 4">JCM 13503</strain>
    </source>
</reference>
<feature type="domain" description="GmrSD restriction endonucleases C-terminal" evidence="2">
    <location>
        <begin position="458"/>
        <end position="601"/>
    </location>
</feature>
<dbReference type="RefSeq" id="WP_380008204.1">
    <property type="nucleotide sequence ID" value="NZ_JBHLYR010000028.1"/>
</dbReference>
<sequence length="783" mass="89617">MQPARRALFALFEKQERYVIPLFQRPYVWSAENQWAPLWRDIQSRAEDELSRRAGHVQEVAPHFLGTVVVELKLTYGDQVRAFNVIDGQQRLTTFQVFFAAVRDLAKGIDEGAHREFTRITVNDCIRETEEEQYKVWPTHFDQAGFEQVMRSGNLSVLETWIDERLHASRPVPRVALAYGFFSREVRKWLLGEGEARLVTEQATFLRALLTAVRDHLHVVAIELDREDDPQVIFETINASGVPLLASDLVRNHVFNHAARQREDLPRLYQSYWAAFDDTTDVVGGFWKAEHTQGRVKREVLDLFLHHFLTFKLAEDVQLTSLFDAFKRWWKTTYGTGRAEDGLKELQEKSHAYWKLVEPDKATRLGLFVSRLAVLELTTLNPLLLFLMTDANLSAQQFDECMTFLESFVIRRLVVGYNSKAYNRLVLSLVRELRSLPTITPDALGELLTRQKGESGIWPSDALFKGAWHSTAAYRRLKSKGTIVVLEGVERALHSNRQESIQITGSLTVEHVLPQDWQPYWPLPGVMDAVTEASAREQLLHTFGNLTLLTQSLNSSSRHAAYHVKRQLITRQSVLLLNAYFQDVEQWNEAAIVQRSETLLEKALEVWPHPGVNTVPAILPQLDNVDSQMVVKEARHLLRALLPKTLELDSPVTRFRLQRILRRQARVSVHYELGTHPDDDDVRVCLHDEMDSRDKLKPFVTAAIRALLPQVEARFSEQFVRTRENDRLTSDTGHLNGIHVVFPSGSAPSVVAQAILALSELCEPYLLRALNSQLPEYRVDAAN</sequence>